<dbReference type="OrthoDB" id="1922221at2759"/>
<keyword evidence="2 4" id="KW-0813">Transport</keyword>
<evidence type="ECO:0000256" key="4">
    <source>
        <dbReference type="RuleBase" id="RU365026"/>
    </source>
</evidence>
<keyword evidence="3 4" id="KW-0268">Exocytosis</keyword>
<reference evidence="7" key="2">
    <citation type="submission" date="2015-01" db="EMBL/GenBank/DDBJ databases">
        <title>Evolutionary Origins and Diversification of the Mycorrhizal Mutualists.</title>
        <authorList>
            <consortium name="DOE Joint Genome Institute"/>
            <consortium name="Mycorrhizal Genomics Consortium"/>
            <person name="Kohler A."/>
            <person name="Kuo A."/>
            <person name="Nagy L.G."/>
            <person name="Floudas D."/>
            <person name="Copeland A."/>
            <person name="Barry K.W."/>
            <person name="Cichocki N."/>
            <person name="Veneault-Fourrey C."/>
            <person name="LaButti K."/>
            <person name="Lindquist E.A."/>
            <person name="Lipzen A."/>
            <person name="Lundell T."/>
            <person name="Morin E."/>
            <person name="Murat C."/>
            <person name="Riley R."/>
            <person name="Ohm R."/>
            <person name="Sun H."/>
            <person name="Tunlid A."/>
            <person name="Henrissat B."/>
            <person name="Grigoriev I.V."/>
            <person name="Hibbett D.S."/>
            <person name="Martin F."/>
        </authorList>
    </citation>
    <scope>NUCLEOTIDE SEQUENCE [LARGE SCALE GENOMIC DNA]</scope>
    <source>
        <strain evidence="7">F 1598</strain>
    </source>
</reference>
<comment type="function">
    <text evidence="4">Involved in the secretory pathway as part of the exocyst complex which tethers secretory vesicles to the sites of exocytosis. Also plays a role in the assembly of the exocyst.</text>
</comment>
<dbReference type="GO" id="GO:0000145">
    <property type="term" value="C:exocyst"/>
    <property type="evidence" value="ECO:0007669"/>
    <property type="project" value="InterPro"/>
</dbReference>
<keyword evidence="4" id="KW-0653">Protein transport</keyword>
<dbReference type="AlphaFoldDB" id="A0A0C3G4E1"/>
<dbReference type="Proteomes" id="UP000054166">
    <property type="component" value="Unassembled WGS sequence"/>
</dbReference>
<dbReference type="HOGENOM" id="CLU_074874_0_0_1"/>
<evidence type="ECO:0000313" key="7">
    <source>
        <dbReference type="Proteomes" id="UP000054166"/>
    </source>
</evidence>
<evidence type="ECO:0000256" key="1">
    <source>
        <dbReference type="ARBA" id="ARBA00006756"/>
    </source>
</evidence>
<dbReference type="InterPro" id="IPR046364">
    <property type="entry name" value="Exo70_C"/>
</dbReference>
<evidence type="ECO:0000313" key="6">
    <source>
        <dbReference type="EMBL" id="KIM85531.1"/>
    </source>
</evidence>
<dbReference type="InterPro" id="IPR004140">
    <property type="entry name" value="Exo70"/>
</dbReference>
<dbReference type="SUPFAM" id="SSF74788">
    <property type="entry name" value="Cullin repeat-like"/>
    <property type="match status" value="1"/>
</dbReference>
<evidence type="ECO:0000256" key="2">
    <source>
        <dbReference type="ARBA" id="ARBA00022448"/>
    </source>
</evidence>
<protein>
    <recommendedName>
        <fullName evidence="4">Exocyst complex protein EXO70</fullName>
    </recommendedName>
</protein>
<proteinExistence type="inferred from homology"/>
<organism evidence="6 7">
    <name type="scientific">Piloderma croceum (strain F 1598)</name>
    <dbReference type="NCBI Taxonomy" id="765440"/>
    <lineage>
        <taxon>Eukaryota</taxon>
        <taxon>Fungi</taxon>
        <taxon>Dikarya</taxon>
        <taxon>Basidiomycota</taxon>
        <taxon>Agaricomycotina</taxon>
        <taxon>Agaricomycetes</taxon>
        <taxon>Agaricomycetidae</taxon>
        <taxon>Atheliales</taxon>
        <taxon>Atheliaceae</taxon>
        <taxon>Piloderma</taxon>
    </lineage>
</organism>
<accession>A0A0C3G4E1</accession>
<feature type="domain" description="Exocyst complex subunit Exo70 C-terminal" evidence="5">
    <location>
        <begin position="37"/>
        <end position="317"/>
    </location>
</feature>
<dbReference type="GO" id="GO:0005935">
    <property type="term" value="C:cellular bud neck"/>
    <property type="evidence" value="ECO:0007669"/>
    <property type="project" value="UniProtKB-SubCell"/>
</dbReference>
<evidence type="ECO:0000259" key="5">
    <source>
        <dbReference type="Pfam" id="PF03081"/>
    </source>
</evidence>
<dbReference type="InParanoid" id="A0A0C3G4E1"/>
<dbReference type="PANTHER" id="PTHR12542">
    <property type="entry name" value="EXOCYST COMPLEX PROTEIN EXO70"/>
    <property type="match status" value="1"/>
</dbReference>
<sequence length="322" mass="34998">MRGGWTGKDLDVYGRCLHRVEIVEGVVGGRHSLHKYMFLALAAFESLGRLQGRWEEVLKRHRGDSNTTITNSGTGRNVGTGDELKDGLAALRAVCLRSFPEFLADVKVAAMSKGGDTSTGLADFTLMTVNLLEHIPEVEEAVGSVLLALSDGNWRMGDRMPVAKSNLGPEDEQIVIEHFMYDVINTVITSLTTISKSQKCPAFGSIFLLNSISYLHMHILLEPRTQNLPKLLSRQTQDTLNSNFRTAKAEYFNANFMPLLQMLSDETGGGTGGGSGGGGIGGIGGGGAKAATKERFTKFFDLFKDVAERHQMARVLEDDIEG</sequence>
<comment type="subcellular location">
    <subcellularLocation>
        <location evidence="4">Bud</location>
    </subcellularLocation>
    <subcellularLocation>
        <location evidence="4">Bud neck</location>
    </subcellularLocation>
</comment>
<comment type="similarity">
    <text evidence="1 4">Belongs to the EXO70 family.</text>
</comment>
<evidence type="ECO:0000256" key="3">
    <source>
        <dbReference type="ARBA" id="ARBA00022483"/>
    </source>
</evidence>
<dbReference type="GO" id="GO:0015031">
    <property type="term" value="P:protein transport"/>
    <property type="evidence" value="ECO:0007669"/>
    <property type="project" value="UniProtKB-KW"/>
</dbReference>
<dbReference type="Pfam" id="PF03081">
    <property type="entry name" value="Exo70_C"/>
    <property type="match status" value="1"/>
</dbReference>
<name>A0A0C3G4E1_PILCF</name>
<dbReference type="PANTHER" id="PTHR12542:SF41">
    <property type="entry name" value="EXOCYST COMPLEX COMPONENT 7"/>
    <property type="match status" value="1"/>
</dbReference>
<reference evidence="6 7" key="1">
    <citation type="submission" date="2014-04" db="EMBL/GenBank/DDBJ databases">
        <authorList>
            <consortium name="DOE Joint Genome Institute"/>
            <person name="Kuo A."/>
            <person name="Tarkka M."/>
            <person name="Buscot F."/>
            <person name="Kohler A."/>
            <person name="Nagy L.G."/>
            <person name="Floudas D."/>
            <person name="Copeland A."/>
            <person name="Barry K.W."/>
            <person name="Cichocki N."/>
            <person name="Veneault-Fourrey C."/>
            <person name="LaButti K."/>
            <person name="Lindquist E.A."/>
            <person name="Lipzen A."/>
            <person name="Lundell T."/>
            <person name="Morin E."/>
            <person name="Murat C."/>
            <person name="Sun H."/>
            <person name="Tunlid A."/>
            <person name="Henrissat B."/>
            <person name="Grigoriev I.V."/>
            <person name="Hibbett D.S."/>
            <person name="Martin F."/>
            <person name="Nordberg H.P."/>
            <person name="Cantor M.N."/>
            <person name="Hua S.X."/>
        </authorList>
    </citation>
    <scope>NUCLEOTIDE SEQUENCE [LARGE SCALE GENOMIC DNA]</scope>
    <source>
        <strain evidence="6 7">F 1598</strain>
    </source>
</reference>
<keyword evidence="7" id="KW-1185">Reference proteome</keyword>
<gene>
    <name evidence="6" type="ORF">PILCRDRAFT_86775</name>
</gene>
<dbReference type="GO" id="GO:0006887">
    <property type="term" value="P:exocytosis"/>
    <property type="evidence" value="ECO:0007669"/>
    <property type="project" value="UniProtKB-KW"/>
</dbReference>
<dbReference type="EMBL" id="KN832984">
    <property type="protein sequence ID" value="KIM85531.1"/>
    <property type="molecule type" value="Genomic_DNA"/>
</dbReference>
<dbReference type="STRING" id="765440.A0A0C3G4E1"/>
<dbReference type="InterPro" id="IPR016159">
    <property type="entry name" value="Cullin_repeat-like_dom_sf"/>
</dbReference>
<dbReference type="Gene3D" id="1.20.1280.170">
    <property type="entry name" value="Exocyst complex component Exo70"/>
    <property type="match status" value="1"/>
</dbReference>
<dbReference type="GO" id="GO:0005546">
    <property type="term" value="F:phosphatidylinositol-4,5-bisphosphate binding"/>
    <property type="evidence" value="ECO:0007669"/>
    <property type="project" value="InterPro"/>
</dbReference>